<feature type="domain" description="Integrase catalytic" evidence="2">
    <location>
        <begin position="13"/>
        <end position="63"/>
    </location>
</feature>
<dbReference type="EMBL" id="BAABAQ010000025">
    <property type="protein sequence ID" value="GAA4210880.1"/>
    <property type="molecule type" value="Genomic_DNA"/>
</dbReference>
<keyword evidence="4" id="KW-1185">Reference proteome</keyword>
<organism evidence="3 4">
    <name type="scientific">Streptosporangium oxazolinicum</name>
    <dbReference type="NCBI Taxonomy" id="909287"/>
    <lineage>
        <taxon>Bacteria</taxon>
        <taxon>Bacillati</taxon>
        <taxon>Actinomycetota</taxon>
        <taxon>Actinomycetes</taxon>
        <taxon>Streptosporangiales</taxon>
        <taxon>Streptosporangiaceae</taxon>
        <taxon>Streptosporangium</taxon>
    </lineage>
</organism>
<reference evidence="4" key="1">
    <citation type="journal article" date="2019" name="Int. J. Syst. Evol. Microbiol.">
        <title>The Global Catalogue of Microorganisms (GCM) 10K type strain sequencing project: providing services to taxonomists for standard genome sequencing and annotation.</title>
        <authorList>
            <consortium name="The Broad Institute Genomics Platform"/>
            <consortium name="The Broad Institute Genome Sequencing Center for Infectious Disease"/>
            <person name="Wu L."/>
            <person name="Ma J."/>
        </authorList>
    </citation>
    <scope>NUCLEOTIDE SEQUENCE [LARGE SCALE GENOMIC DNA]</scope>
    <source>
        <strain evidence="4">JCM 17388</strain>
    </source>
</reference>
<protein>
    <recommendedName>
        <fullName evidence="2">Integrase catalytic domain-containing protein</fullName>
    </recommendedName>
</protein>
<dbReference type="Proteomes" id="UP001501251">
    <property type="component" value="Unassembled WGS sequence"/>
</dbReference>
<gene>
    <name evidence="3" type="ORF">GCM10022252_79310</name>
</gene>
<evidence type="ECO:0000313" key="4">
    <source>
        <dbReference type="Proteomes" id="UP001501251"/>
    </source>
</evidence>
<evidence type="ECO:0000313" key="3">
    <source>
        <dbReference type="EMBL" id="GAA4210880.1"/>
    </source>
</evidence>
<dbReference type="PANTHER" id="PTHR46889:SF4">
    <property type="entry name" value="TRANSPOSASE INSO FOR INSERTION SEQUENCE ELEMENT IS911B-RELATED"/>
    <property type="match status" value="1"/>
</dbReference>
<sequence>MPDLLDWDFTADAPGLKHIGDITYLPVGDGEFLYLATVLDCFSRRVVGWSIATHMRTELVSEVSKRGHGSSPRQARSASAAARTSATWTAARAVSDAAHGRLARSGVGTR</sequence>
<evidence type="ECO:0000256" key="1">
    <source>
        <dbReference type="SAM" id="MobiDB-lite"/>
    </source>
</evidence>
<comment type="caution">
    <text evidence="3">The sequence shown here is derived from an EMBL/GenBank/DDBJ whole genome shotgun (WGS) entry which is preliminary data.</text>
</comment>
<feature type="compositionally biased region" description="Low complexity" evidence="1">
    <location>
        <begin position="75"/>
        <end position="84"/>
    </location>
</feature>
<dbReference type="Pfam" id="PF00665">
    <property type="entry name" value="rve"/>
    <property type="match status" value="1"/>
</dbReference>
<dbReference type="InterPro" id="IPR012337">
    <property type="entry name" value="RNaseH-like_sf"/>
</dbReference>
<accession>A0ABP8BN25</accession>
<dbReference type="InterPro" id="IPR050900">
    <property type="entry name" value="Transposase_IS3/IS150/IS904"/>
</dbReference>
<feature type="region of interest" description="Disordered" evidence="1">
    <location>
        <begin position="63"/>
        <end position="84"/>
    </location>
</feature>
<name>A0ABP8BN25_9ACTN</name>
<dbReference type="InterPro" id="IPR001584">
    <property type="entry name" value="Integrase_cat-core"/>
</dbReference>
<proteinExistence type="predicted"/>
<dbReference type="PANTHER" id="PTHR46889">
    <property type="entry name" value="TRANSPOSASE INSF FOR INSERTION SEQUENCE IS3B-RELATED"/>
    <property type="match status" value="1"/>
</dbReference>
<dbReference type="SUPFAM" id="SSF53098">
    <property type="entry name" value="Ribonuclease H-like"/>
    <property type="match status" value="1"/>
</dbReference>
<evidence type="ECO:0000259" key="2">
    <source>
        <dbReference type="Pfam" id="PF00665"/>
    </source>
</evidence>